<dbReference type="InterPro" id="IPR000175">
    <property type="entry name" value="Na/ntran_symport"/>
</dbReference>
<evidence type="ECO:0000256" key="2">
    <source>
        <dbReference type="ARBA" id="ARBA00006459"/>
    </source>
</evidence>
<gene>
    <name evidence="12" type="ORF">C7M84_021686</name>
</gene>
<dbReference type="GO" id="GO:0015293">
    <property type="term" value="F:symporter activity"/>
    <property type="evidence" value="ECO:0007669"/>
    <property type="project" value="UniProtKB-KW"/>
</dbReference>
<dbReference type="GO" id="GO:0006865">
    <property type="term" value="P:amino acid transport"/>
    <property type="evidence" value="ECO:0007669"/>
    <property type="project" value="TreeGrafter"/>
</dbReference>
<feature type="transmembrane region" description="Helical" evidence="11">
    <location>
        <begin position="461"/>
        <end position="480"/>
    </location>
</feature>
<feature type="transmembrane region" description="Helical" evidence="11">
    <location>
        <begin position="343"/>
        <end position="365"/>
    </location>
</feature>
<sequence length="560" mass="62134">MVVIPLLTALSFNVIIAWSFFYIFASFSDVLPWSRCDNDFNSVNCFTDAEAEACKNSSLVYFNRTCLSVGDYCGLAGLRKLNETHCHDPANGSAWVRPVETVLTRISASEDYFKNRMLGVTGRSWDDMGGLRWELVGCLALAWVIVGLCLAKGIKSSGKVVYFTALFPYVILAILFVRGITLDGAMKGIDFYFLQPDFSRLTEVEVWSDAAIQIFYSLGVSFGCLITLSSYNKFNNNCMRDAIIIAFSNCSTSVFAGFVIFSILGFLAQELGVEVKDVASSGSGLAFIVYPAAVSLLPLPQLWSVLFFVMLINIGLASQLTMVETVTTTLFDYMPSLRSRKPLVVACVCFVIFLMGLSMCLEGGILMFELFFWYSAGISVIILAITQILAVIWVYGFRRFLSNIKEMGVYIPAPLKAYWLVTWIFITPVLLVLICFFYIYFFVPAYWGDYVFPPSIQVLGWLLSASSMGLIPLGALAALCKTKSFRGLFQTSPDLCPAHVRSQRAAQQGSPAPRFEYNNAAFEGSRAKSFSPPSTPLSLDQTWANYGPRPHPAREKPDRG</sequence>
<dbReference type="AlphaFoldDB" id="A0A3R7LR75"/>
<feature type="region of interest" description="Disordered" evidence="10">
    <location>
        <begin position="525"/>
        <end position="560"/>
    </location>
</feature>
<feature type="transmembrane region" description="Helical" evidence="11">
    <location>
        <begin position="210"/>
        <end position="231"/>
    </location>
</feature>
<keyword evidence="13" id="KW-1185">Reference proteome</keyword>
<dbReference type="PANTHER" id="PTHR11616">
    <property type="entry name" value="SODIUM/CHLORIDE DEPENDENT TRANSPORTER"/>
    <property type="match status" value="1"/>
</dbReference>
<dbReference type="PRINTS" id="PR00176">
    <property type="entry name" value="NANEUSMPORT"/>
</dbReference>
<evidence type="ECO:0000256" key="11">
    <source>
        <dbReference type="SAM" id="Phobius"/>
    </source>
</evidence>
<dbReference type="STRING" id="6689.A0A3R7LR75"/>
<feature type="transmembrane region" description="Helical" evidence="11">
    <location>
        <begin position="278"/>
        <end position="299"/>
    </location>
</feature>
<evidence type="ECO:0000256" key="4">
    <source>
        <dbReference type="ARBA" id="ARBA00022692"/>
    </source>
</evidence>
<evidence type="ECO:0000256" key="5">
    <source>
        <dbReference type="ARBA" id="ARBA00022847"/>
    </source>
</evidence>
<feature type="transmembrane region" description="Helical" evidence="11">
    <location>
        <begin position="133"/>
        <end position="154"/>
    </location>
</feature>
<evidence type="ECO:0000313" key="12">
    <source>
        <dbReference type="EMBL" id="ROT60743.1"/>
    </source>
</evidence>
<dbReference type="SUPFAM" id="SSF161070">
    <property type="entry name" value="SNF-like"/>
    <property type="match status" value="1"/>
</dbReference>
<evidence type="ECO:0000256" key="7">
    <source>
        <dbReference type="ARBA" id="ARBA00023136"/>
    </source>
</evidence>
<feature type="transmembrane region" description="Helical" evidence="11">
    <location>
        <begin position="160"/>
        <end position="177"/>
    </location>
</feature>
<dbReference type="Proteomes" id="UP000283509">
    <property type="component" value="Unassembled WGS sequence"/>
</dbReference>
<dbReference type="PANTHER" id="PTHR11616:SF240">
    <property type="entry name" value="BLOATED TUBULES, ISOFORM B-RELATED"/>
    <property type="match status" value="1"/>
</dbReference>
<keyword evidence="5" id="KW-0769">Symport</keyword>
<feature type="transmembrane region" description="Helical" evidence="11">
    <location>
        <begin position="6"/>
        <end position="25"/>
    </location>
</feature>
<feature type="disulfide bond" evidence="9">
    <location>
        <begin position="36"/>
        <end position="45"/>
    </location>
</feature>
<keyword evidence="3" id="KW-0813">Transport</keyword>
<keyword evidence="7 11" id="KW-0472">Membrane</keyword>
<dbReference type="GO" id="GO:0005886">
    <property type="term" value="C:plasma membrane"/>
    <property type="evidence" value="ECO:0007669"/>
    <property type="project" value="TreeGrafter"/>
</dbReference>
<evidence type="ECO:0000256" key="9">
    <source>
        <dbReference type="PIRSR" id="PIRSR600175-2"/>
    </source>
</evidence>
<name>A0A3R7LR75_PENVA</name>
<dbReference type="PROSITE" id="PS00754">
    <property type="entry name" value="NA_NEUROTRAN_SYMP_2"/>
    <property type="match status" value="1"/>
</dbReference>
<comment type="similarity">
    <text evidence="2">Belongs to the sodium:neurotransmitter symporter (SNF) (TC 2.A.22) family.</text>
</comment>
<dbReference type="OrthoDB" id="6354857at2759"/>
<feature type="transmembrane region" description="Helical" evidence="11">
    <location>
        <begin position="371"/>
        <end position="396"/>
    </location>
</feature>
<feature type="binding site" evidence="8">
    <location>
        <position position="249"/>
    </location>
    <ligand>
        <name>Na(+)</name>
        <dbReference type="ChEBI" id="CHEBI:29101"/>
        <label>1</label>
    </ligand>
</feature>
<evidence type="ECO:0000313" key="13">
    <source>
        <dbReference type="Proteomes" id="UP000283509"/>
    </source>
</evidence>
<keyword evidence="8" id="KW-0479">Metal-binding</keyword>
<dbReference type="GO" id="GO:0035725">
    <property type="term" value="P:sodium ion transmembrane transport"/>
    <property type="evidence" value="ECO:0007669"/>
    <property type="project" value="TreeGrafter"/>
</dbReference>
<organism evidence="12 13">
    <name type="scientific">Penaeus vannamei</name>
    <name type="common">Whiteleg shrimp</name>
    <name type="synonym">Litopenaeus vannamei</name>
    <dbReference type="NCBI Taxonomy" id="6689"/>
    <lineage>
        <taxon>Eukaryota</taxon>
        <taxon>Metazoa</taxon>
        <taxon>Ecdysozoa</taxon>
        <taxon>Arthropoda</taxon>
        <taxon>Crustacea</taxon>
        <taxon>Multicrustacea</taxon>
        <taxon>Malacostraca</taxon>
        <taxon>Eumalacostraca</taxon>
        <taxon>Eucarida</taxon>
        <taxon>Decapoda</taxon>
        <taxon>Dendrobranchiata</taxon>
        <taxon>Penaeoidea</taxon>
        <taxon>Penaeidae</taxon>
        <taxon>Penaeus</taxon>
    </lineage>
</organism>
<feature type="binding site" evidence="8">
    <location>
        <position position="217"/>
    </location>
    <ligand>
        <name>Na(+)</name>
        <dbReference type="ChEBI" id="CHEBI:29101"/>
        <label>1</label>
    </ligand>
</feature>
<keyword evidence="6 11" id="KW-1133">Transmembrane helix</keyword>
<keyword evidence="9" id="KW-1015">Disulfide bond</keyword>
<dbReference type="Pfam" id="PF00209">
    <property type="entry name" value="SNF"/>
    <property type="match status" value="2"/>
</dbReference>
<evidence type="ECO:0000256" key="3">
    <source>
        <dbReference type="ARBA" id="ARBA00022448"/>
    </source>
</evidence>
<feature type="transmembrane region" description="Helical" evidence="11">
    <location>
        <begin position="417"/>
        <end position="441"/>
    </location>
</feature>
<reference evidence="12 13" key="1">
    <citation type="submission" date="2018-04" db="EMBL/GenBank/DDBJ databases">
        <authorList>
            <person name="Zhang X."/>
            <person name="Yuan J."/>
            <person name="Li F."/>
            <person name="Xiang J."/>
        </authorList>
    </citation>
    <scope>NUCLEOTIDE SEQUENCE [LARGE SCALE GENOMIC DNA]</scope>
    <source>
        <tissue evidence="12">Muscle</tissue>
    </source>
</reference>
<comment type="subcellular location">
    <subcellularLocation>
        <location evidence="1">Membrane</location>
        <topology evidence="1">Multi-pass membrane protein</topology>
    </subcellularLocation>
</comment>
<protein>
    <submittedName>
        <fullName evidence="12">Putative sodium-and chloride-dependent glycine transporter 1-like</fullName>
    </submittedName>
</protein>
<dbReference type="EMBL" id="QCYY01004589">
    <property type="protein sequence ID" value="ROT60743.1"/>
    <property type="molecule type" value="Genomic_DNA"/>
</dbReference>
<dbReference type="GO" id="GO:0046872">
    <property type="term" value="F:metal ion binding"/>
    <property type="evidence" value="ECO:0007669"/>
    <property type="project" value="UniProtKB-KW"/>
</dbReference>
<reference evidence="12 13" key="2">
    <citation type="submission" date="2019-01" db="EMBL/GenBank/DDBJ databases">
        <title>The decoding of complex shrimp genome reveals the adaptation for benthos swimmer, frequently molting mechanism and breeding impact on genome.</title>
        <authorList>
            <person name="Sun Y."/>
            <person name="Gao Y."/>
            <person name="Yu Y."/>
        </authorList>
    </citation>
    <scope>NUCLEOTIDE SEQUENCE [LARGE SCALE GENOMIC DNA]</scope>
    <source>
        <tissue evidence="12">Muscle</tissue>
    </source>
</reference>
<feature type="transmembrane region" description="Helical" evidence="11">
    <location>
        <begin position="243"/>
        <end position="266"/>
    </location>
</feature>
<dbReference type="InterPro" id="IPR037272">
    <property type="entry name" value="SNS_sf"/>
</dbReference>
<feature type="binding site" evidence="8">
    <location>
        <position position="318"/>
    </location>
    <ligand>
        <name>Na(+)</name>
        <dbReference type="ChEBI" id="CHEBI:29101"/>
        <label>1</label>
    </ligand>
</feature>
<dbReference type="PROSITE" id="PS50267">
    <property type="entry name" value="NA_NEUROTRAN_SYMP_3"/>
    <property type="match status" value="1"/>
</dbReference>
<keyword evidence="4 11" id="KW-0812">Transmembrane</keyword>
<evidence type="ECO:0000256" key="1">
    <source>
        <dbReference type="ARBA" id="ARBA00004141"/>
    </source>
</evidence>
<evidence type="ECO:0000256" key="6">
    <source>
        <dbReference type="ARBA" id="ARBA00022989"/>
    </source>
</evidence>
<evidence type="ECO:0000256" key="8">
    <source>
        <dbReference type="PIRSR" id="PIRSR600175-1"/>
    </source>
</evidence>
<accession>A0A3R7LR75</accession>
<keyword evidence="8" id="KW-0915">Sodium</keyword>
<evidence type="ECO:0000256" key="10">
    <source>
        <dbReference type="SAM" id="MobiDB-lite"/>
    </source>
</evidence>
<comment type="caution">
    <text evidence="12">The sequence shown here is derived from an EMBL/GenBank/DDBJ whole genome shotgun (WGS) entry which is preliminary data.</text>
</comment>
<proteinExistence type="inferred from homology"/>